<dbReference type="InParanoid" id="A0A2T3AEV1"/>
<accession>A0A2T3AEV1</accession>
<proteinExistence type="predicted"/>
<reference evidence="2 3" key="1">
    <citation type="journal article" date="2018" name="Mycol. Prog.">
        <title>Coniella lustricola, a new species from submerged detritus.</title>
        <authorList>
            <person name="Raudabaugh D.B."/>
            <person name="Iturriaga T."/>
            <person name="Carver A."/>
            <person name="Mondo S."/>
            <person name="Pangilinan J."/>
            <person name="Lipzen A."/>
            <person name="He G."/>
            <person name="Amirebrahimi M."/>
            <person name="Grigoriev I.V."/>
            <person name="Miller A.N."/>
        </authorList>
    </citation>
    <scope>NUCLEOTIDE SEQUENCE [LARGE SCALE GENOMIC DNA]</scope>
    <source>
        <strain evidence="2 3">B22-T-1</strain>
    </source>
</reference>
<feature type="region of interest" description="Disordered" evidence="1">
    <location>
        <begin position="95"/>
        <end position="123"/>
    </location>
</feature>
<evidence type="ECO:0000256" key="1">
    <source>
        <dbReference type="SAM" id="MobiDB-lite"/>
    </source>
</evidence>
<gene>
    <name evidence="2" type="ORF">BD289DRAFT_150282</name>
</gene>
<dbReference type="EMBL" id="KZ678400">
    <property type="protein sequence ID" value="PSR94266.1"/>
    <property type="molecule type" value="Genomic_DNA"/>
</dbReference>
<keyword evidence="3" id="KW-1185">Reference proteome</keyword>
<protein>
    <submittedName>
        <fullName evidence="2">Uncharacterized protein</fullName>
    </submittedName>
</protein>
<dbReference type="AlphaFoldDB" id="A0A2T3AEV1"/>
<dbReference type="Proteomes" id="UP000241462">
    <property type="component" value="Unassembled WGS sequence"/>
</dbReference>
<evidence type="ECO:0000313" key="3">
    <source>
        <dbReference type="Proteomes" id="UP000241462"/>
    </source>
</evidence>
<organism evidence="2 3">
    <name type="scientific">Coniella lustricola</name>
    <dbReference type="NCBI Taxonomy" id="2025994"/>
    <lineage>
        <taxon>Eukaryota</taxon>
        <taxon>Fungi</taxon>
        <taxon>Dikarya</taxon>
        <taxon>Ascomycota</taxon>
        <taxon>Pezizomycotina</taxon>
        <taxon>Sordariomycetes</taxon>
        <taxon>Sordariomycetidae</taxon>
        <taxon>Diaporthales</taxon>
        <taxon>Schizoparmaceae</taxon>
        <taxon>Coniella</taxon>
    </lineage>
</organism>
<evidence type="ECO:0000313" key="2">
    <source>
        <dbReference type="EMBL" id="PSR94266.1"/>
    </source>
</evidence>
<name>A0A2T3AEV1_9PEZI</name>
<sequence>MNGRHESARVANRMDGTAQPWTLDYLQRQQDSKEGTERDELSCLANRQRHKSVKMARAVGIDEERQPLNLVCSLYVRNLLSVDGEYVAGPRPDIEATERSRRRHCNPMADARPKQGRNRARREVHSELVSFLSLGRESSREPRERQEALYSLSQAPLFACFCCCLFVPSPHHSLFQTSLLLGPRTCIRQLSRKQRSRPASSC</sequence>